<name>A0A645FQK5_9ZZZZ</name>
<proteinExistence type="predicted"/>
<comment type="caution">
    <text evidence="1">The sequence shown here is derived from an EMBL/GenBank/DDBJ whole genome shotgun (WGS) entry which is preliminary data.</text>
</comment>
<dbReference type="EMBL" id="VSSQ01063109">
    <property type="protein sequence ID" value="MPN16190.1"/>
    <property type="molecule type" value="Genomic_DNA"/>
</dbReference>
<sequence length="77" mass="9199">MLVLMRADTHLFDIMSEPLIKETFGKSEHEVIYEGVFERYIVDESKMFRYARRRNAATKLWKFINDDTSVHLKTEVT</sequence>
<gene>
    <name evidence="1" type="ORF">SDC9_163528</name>
</gene>
<protein>
    <submittedName>
        <fullName evidence="1">Uncharacterized protein</fullName>
    </submittedName>
</protein>
<dbReference type="InterPro" id="IPR046484">
    <property type="entry name" value="DUF6577"/>
</dbReference>
<evidence type="ECO:0000313" key="1">
    <source>
        <dbReference type="EMBL" id="MPN16190.1"/>
    </source>
</evidence>
<accession>A0A645FQK5</accession>
<dbReference type="Pfam" id="PF20217">
    <property type="entry name" value="DUF6577"/>
    <property type="match status" value="1"/>
</dbReference>
<organism evidence="1">
    <name type="scientific">bioreactor metagenome</name>
    <dbReference type="NCBI Taxonomy" id="1076179"/>
    <lineage>
        <taxon>unclassified sequences</taxon>
        <taxon>metagenomes</taxon>
        <taxon>ecological metagenomes</taxon>
    </lineage>
</organism>
<reference evidence="1" key="1">
    <citation type="submission" date="2019-08" db="EMBL/GenBank/DDBJ databases">
        <authorList>
            <person name="Kucharzyk K."/>
            <person name="Murdoch R.W."/>
            <person name="Higgins S."/>
            <person name="Loffler F."/>
        </authorList>
    </citation>
    <scope>NUCLEOTIDE SEQUENCE</scope>
</reference>
<dbReference type="AlphaFoldDB" id="A0A645FQK5"/>